<dbReference type="Proteomes" id="UP000256971">
    <property type="component" value="Chromosome"/>
</dbReference>
<dbReference type="PANTHER" id="PTHR21272">
    <property type="entry name" value="CATABOLIC 3-DEHYDROQUINASE"/>
    <property type="match status" value="1"/>
</dbReference>
<gene>
    <name evidence="8" type="ORF">DY252_14910</name>
</gene>
<reference evidence="8 9" key="1">
    <citation type="submission" date="2018-08" db="EMBL/GenBank/DDBJ databases">
        <title>Complete genome sequence of type strain Thalassospira indica MCCC 1A01103T, isolated from isolated from deep seawater of the Indian Ocean.</title>
        <authorList>
            <person name="Liu Y."/>
        </authorList>
    </citation>
    <scope>NUCLEOTIDE SEQUENCE [LARGE SCALE GENOMIC DNA]</scope>
    <source>
        <strain evidence="8 9">PB8BT</strain>
    </source>
</reference>
<keyword evidence="7" id="KW-0456">Lyase</keyword>
<dbReference type="EMBL" id="CP031555">
    <property type="protein sequence ID" value="AXO15368.1"/>
    <property type="molecule type" value="Genomic_DNA"/>
</dbReference>
<dbReference type="PANTHER" id="PTHR21272:SF3">
    <property type="entry name" value="CATABOLIC 3-DEHYDROQUINASE"/>
    <property type="match status" value="1"/>
</dbReference>
<keyword evidence="6" id="KW-0057">Aromatic amino acid biosynthesis</keyword>
<keyword evidence="6" id="KW-0028">Amino-acid biosynthesis</keyword>
<comment type="similarity">
    <text evidence="3">Belongs to the type-II 3-dehydroquinase family.</text>
</comment>
<keyword evidence="9" id="KW-1185">Reference proteome</keyword>
<dbReference type="Gene3D" id="3.40.50.9100">
    <property type="entry name" value="Dehydroquinase, class II"/>
    <property type="match status" value="1"/>
</dbReference>
<name>A0ABN5NN89_9PROT</name>
<evidence type="ECO:0000256" key="1">
    <source>
        <dbReference type="ARBA" id="ARBA00001864"/>
    </source>
</evidence>
<dbReference type="InterPro" id="IPR001874">
    <property type="entry name" value="DHquinase_II"/>
</dbReference>
<proteinExistence type="inferred from homology"/>
<evidence type="ECO:0000313" key="8">
    <source>
        <dbReference type="EMBL" id="AXO15368.1"/>
    </source>
</evidence>
<evidence type="ECO:0000256" key="6">
    <source>
        <dbReference type="ARBA" id="ARBA00023141"/>
    </source>
</evidence>
<evidence type="ECO:0000256" key="2">
    <source>
        <dbReference type="ARBA" id="ARBA00004902"/>
    </source>
</evidence>
<dbReference type="InterPro" id="IPR036441">
    <property type="entry name" value="DHquinase_II_sf"/>
</dbReference>
<comment type="pathway">
    <text evidence="2">Metabolic intermediate biosynthesis; chorismate biosynthesis; chorismate from D-erythrose 4-phosphate and phosphoenolpyruvate: step 3/7.</text>
</comment>
<dbReference type="Pfam" id="PF01220">
    <property type="entry name" value="DHquinase_II"/>
    <property type="match status" value="1"/>
</dbReference>
<evidence type="ECO:0000256" key="3">
    <source>
        <dbReference type="ARBA" id="ARBA00011037"/>
    </source>
</evidence>
<dbReference type="EC" id="4.2.1.10" evidence="5"/>
<evidence type="ECO:0000313" key="9">
    <source>
        <dbReference type="Proteomes" id="UP000256971"/>
    </source>
</evidence>
<accession>A0ABN5NN89</accession>
<evidence type="ECO:0000256" key="4">
    <source>
        <dbReference type="ARBA" id="ARBA00011193"/>
    </source>
</evidence>
<evidence type="ECO:0000256" key="7">
    <source>
        <dbReference type="ARBA" id="ARBA00023239"/>
    </source>
</evidence>
<dbReference type="SUPFAM" id="SSF52304">
    <property type="entry name" value="Type II 3-dehydroquinate dehydratase"/>
    <property type="match status" value="1"/>
</dbReference>
<comment type="catalytic activity">
    <reaction evidence="1">
        <text>3-dehydroquinate = 3-dehydroshikimate + H2O</text>
        <dbReference type="Rhea" id="RHEA:21096"/>
        <dbReference type="ChEBI" id="CHEBI:15377"/>
        <dbReference type="ChEBI" id="CHEBI:16630"/>
        <dbReference type="ChEBI" id="CHEBI:32364"/>
        <dbReference type="EC" id="4.2.1.10"/>
    </reaction>
</comment>
<organism evidence="8 9">
    <name type="scientific">Thalassospira indica</name>
    <dbReference type="NCBI Taxonomy" id="1891279"/>
    <lineage>
        <taxon>Bacteria</taxon>
        <taxon>Pseudomonadati</taxon>
        <taxon>Pseudomonadota</taxon>
        <taxon>Alphaproteobacteria</taxon>
        <taxon>Rhodospirillales</taxon>
        <taxon>Thalassospiraceae</taxon>
        <taxon>Thalassospira</taxon>
    </lineage>
</organism>
<sequence>MRDGCFEARMEVNELTGFKQNRQEDSGILGNAKAYTHTSVAILEAFAALFMAKFGIHLSNIQKRNAFRHDLNVSKAANGMIYGFGSRSTKNALDAMRGLIHTPS</sequence>
<evidence type="ECO:0000256" key="5">
    <source>
        <dbReference type="ARBA" id="ARBA00012060"/>
    </source>
</evidence>
<comment type="subunit">
    <text evidence="4">Homododecamer.</text>
</comment>
<protein>
    <recommendedName>
        <fullName evidence="5">3-dehydroquinate dehydratase</fullName>
        <ecNumber evidence="5">4.2.1.10</ecNumber>
    </recommendedName>
</protein>